<evidence type="ECO:0000256" key="1">
    <source>
        <dbReference type="SAM" id="MobiDB-lite"/>
    </source>
</evidence>
<gene>
    <name evidence="2" type="ORF">BJ684DRAFT_8063</name>
</gene>
<name>A0A4P9Y7I2_9FUNG</name>
<dbReference type="SUPFAM" id="SSF69047">
    <property type="entry name" value="Hypothetical protein YjbJ"/>
    <property type="match status" value="1"/>
</dbReference>
<reference evidence="3" key="1">
    <citation type="journal article" date="2018" name="Nat. Microbiol.">
        <title>Leveraging single-cell genomics to expand the fungal tree of life.</title>
        <authorList>
            <person name="Ahrendt S.R."/>
            <person name="Quandt C.A."/>
            <person name="Ciobanu D."/>
            <person name="Clum A."/>
            <person name="Salamov A."/>
            <person name="Andreopoulos B."/>
            <person name="Cheng J.F."/>
            <person name="Woyke T."/>
            <person name="Pelin A."/>
            <person name="Henrissat B."/>
            <person name="Reynolds N.K."/>
            <person name="Benny G.L."/>
            <person name="Smith M.E."/>
            <person name="James T.Y."/>
            <person name="Grigoriev I.V."/>
        </authorList>
    </citation>
    <scope>NUCLEOTIDE SEQUENCE [LARGE SCALE GENOMIC DNA]</scope>
</reference>
<feature type="compositionally biased region" description="Polar residues" evidence="1">
    <location>
        <begin position="15"/>
        <end position="26"/>
    </location>
</feature>
<sequence>MSHLNATKDQLEGKAQQNVGAATGNHSMEARGYGNNASGTAEKHQAQAHHESAGVTDRVAGESEKLMGKVTGNTTHQAKGELRKQGGKMEQDAAGL</sequence>
<feature type="compositionally biased region" description="Basic and acidic residues" evidence="1">
    <location>
        <begin position="78"/>
        <end position="96"/>
    </location>
</feature>
<evidence type="ECO:0008006" key="4">
    <source>
        <dbReference type="Google" id="ProtNLM"/>
    </source>
</evidence>
<dbReference type="AlphaFoldDB" id="A0A4P9Y7I2"/>
<protein>
    <recommendedName>
        <fullName evidence="4">CsbD-like domain-containing protein</fullName>
    </recommendedName>
</protein>
<evidence type="ECO:0000313" key="3">
    <source>
        <dbReference type="Proteomes" id="UP000267251"/>
    </source>
</evidence>
<dbReference type="InterPro" id="IPR036629">
    <property type="entry name" value="YjbJ_sf"/>
</dbReference>
<dbReference type="EMBL" id="KZ987794">
    <property type="protein sequence ID" value="RKP14762.1"/>
    <property type="molecule type" value="Genomic_DNA"/>
</dbReference>
<keyword evidence="3" id="KW-1185">Reference proteome</keyword>
<dbReference type="OrthoDB" id="9999611at2759"/>
<dbReference type="Proteomes" id="UP000267251">
    <property type="component" value="Unassembled WGS sequence"/>
</dbReference>
<feature type="region of interest" description="Disordered" evidence="1">
    <location>
        <begin position="1"/>
        <end position="96"/>
    </location>
</feature>
<proteinExistence type="predicted"/>
<organism evidence="2 3">
    <name type="scientific">Piptocephalis cylindrospora</name>
    <dbReference type="NCBI Taxonomy" id="1907219"/>
    <lineage>
        <taxon>Eukaryota</taxon>
        <taxon>Fungi</taxon>
        <taxon>Fungi incertae sedis</taxon>
        <taxon>Zoopagomycota</taxon>
        <taxon>Zoopagomycotina</taxon>
        <taxon>Zoopagomycetes</taxon>
        <taxon>Zoopagales</taxon>
        <taxon>Piptocephalidaceae</taxon>
        <taxon>Piptocephalis</taxon>
    </lineage>
</organism>
<evidence type="ECO:0000313" key="2">
    <source>
        <dbReference type="EMBL" id="RKP14762.1"/>
    </source>
</evidence>
<accession>A0A4P9Y7I2</accession>
<feature type="compositionally biased region" description="Basic and acidic residues" evidence="1">
    <location>
        <begin position="41"/>
        <end position="52"/>
    </location>
</feature>